<dbReference type="PROSITE" id="PS50143">
    <property type="entry name" value="BIR_REPEAT_2"/>
    <property type="match status" value="1"/>
</dbReference>
<dbReference type="InterPro" id="IPR001680">
    <property type="entry name" value="WD40_rpt"/>
</dbReference>
<dbReference type="InterPro" id="IPR001370">
    <property type="entry name" value="BIR_rpt"/>
</dbReference>
<dbReference type="PROSITE" id="PS00678">
    <property type="entry name" value="WD_REPEATS_1"/>
    <property type="match status" value="1"/>
</dbReference>
<protein>
    <recommendedName>
        <fullName evidence="7">UBC core domain-containing protein</fullName>
    </recommendedName>
</protein>
<dbReference type="InterPro" id="IPR019775">
    <property type="entry name" value="WD40_repeat_CS"/>
</dbReference>
<dbReference type="SMART" id="SM00238">
    <property type="entry name" value="BIR"/>
    <property type="match status" value="1"/>
</dbReference>
<evidence type="ECO:0000256" key="1">
    <source>
        <dbReference type="ARBA" id="ARBA00022723"/>
    </source>
</evidence>
<keyword evidence="6" id="KW-1185">Reference proteome</keyword>
<comment type="caution">
    <text evidence="5">The sequence shown here is derived from an EMBL/GenBank/DDBJ whole genome shotgun (WGS) entry which is preliminary data.</text>
</comment>
<dbReference type="Gene3D" id="1.10.1170.10">
    <property type="entry name" value="Inhibitor Of Apoptosis Protein (2mihbC-IAP-1), Chain A"/>
    <property type="match status" value="1"/>
</dbReference>
<feature type="compositionally biased region" description="Basic and acidic residues" evidence="4">
    <location>
        <begin position="942"/>
        <end position="953"/>
    </location>
</feature>
<evidence type="ECO:0000256" key="2">
    <source>
        <dbReference type="ARBA" id="ARBA00022833"/>
    </source>
</evidence>
<dbReference type="SUPFAM" id="SSF57924">
    <property type="entry name" value="Inhibitor of apoptosis (IAP) repeat"/>
    <property type="match status" value="1"/>
</dbReference>
<name>A0A8S4AAC4_9EUPU</name>
<evidence type="ECO:0000313" key="6">
    <source>
        <dbReference type="Proteomes" id="UP000678393"/>
    </source>
</evidence>
<evidence type="ECO:0000256" key="4">
    <source>
        <dbReference type="SAM" id="MobiDB-lite"/>
    </source>
</evidence>
<dbReference type="GO" id="GO:0046872">
    <property type="term" value="F:metal ion binding"/>
    <property type="evidence" value="ECO:0007669"/>
    <property type="project" value="UniProtKB-KW"/>
</dbReference>
<feature type="compositionally biased region" description="Low complexity" evidence="4">
    <location>
        <begin position="1664"/>
        <end position="1691"/>
    </location>
</feature>
<dbReference type="SUPFAM" id="SSF50998">
    <property type="entry name" value="Quinoprotein alcohol dehydrogenase-like"/>
    <property type="match status" value="1"/>
</dbReference>
<feature type="repeat" description="WD" evidence="3">
    <location>
        <begin position="320"/>
        <end position="354"/>
    </location>
</feature>
<proteinExistence type="predicted"/>
<dbReference type="PANTHER" id="PTHR46771">
    <property type="entry name" value="DETERIN"/>
    <property type="match status" value="1"/>
</dbReference>
<keyword evidence="3" id="KW-0853">WD repeat</keyword>
<dbReference type="PROSITE" id="PS50082">
    <property type="entry name" value="WD_REPEATS_2"/>
    <property type="match status" value="1"/>
</dbReference>
<dbReference type="PANTHER" id="PTHR46771:SF5">
    <property type="entry name" value="DETERIN"/>
    <property type="match status" value="1"/>
</dbReference>
<gene>
    <name evidence="5" type="ORF">CUNI_LOCUS22290</name>
</gene>
<feature type="region of interest" description="Disordered" evidence="4">
    <location>
        <begin position="1664"/>
        <end position="1696"/>
    </location>
</feature>
<dbReference type="OrthoDB" id="6158787at2759"/>
<dbReference type="InterPro" id="IPR051190">
    <property type="entry name" value="Baculoviral_IAP"/>
</dbReference>
<sequence length="2602" mass="286143">MADTEKQWTIREDGCLSVDVNTRNVTYNSSLNLVILTSSDHNITVLDAFSGTFLKKSNLSGHKCDILECVHLPEKDKTVFCDGCALGVRGDLQGILLVDTALQTPVEKTEDVVRIELPLVEAAQLLKTLLAIPLSNKEYVDDFMKALSLGIQTAQDATHGNHKTAKHMVMKSVCSSLMEELIKTSQTGQGFPVASAIVDRLGFLLPSSRAEIMKEPVNRALMYSEAARRETFANWPHMNYKWALPEPMAQAGFFHHPNLHGDDRAMCFTCNVCLVCWEPTDEPWSEHERHSQLCPYIKGDYTQNVPLTVTYATQPAQFHGESPQQKIACLSTTFNEDFIATSTRDGNIVVWDLSHVLKKHCQFDIDVTNALVALKTGLQIERMDSSHHKVTSEKEAGQKVESLVEEDMQDIPLHDKSKEEKQSCIGSHRPSDDFIVTSLCVADHAKWQEEVTISNPTKASSASDVQLSLICGMTLRQTKFQQPEEGNHYLTRGSCSGKSSNLTVQLMNEVNEAVSSEPSISRLIDGHYSDSHFVIPESQFIPYIVVVSLVEEARTSSHLSPGKKKMPSSPQVVKPPISKDELVASPSALTNDTDEWAPWEDCQYIGFTPAPLKNSSPFTSTLVSHSNESKHIKDLSKSNIPNGPSDVCDSLDSSVTEPYSPLKPFTFADAESSASVKLQSFSSYTTSSSDSSAHSFINVGNANGSLKKETPTISGTVIQCVELPCRFQKEHIEIQSILPSSDKQHVIVILSTKAGYLEISTSDAEASPTNRGSASADTFCGGGILVFRLRSENNRIILDDEPSVIYQVNSPRDVITSTFLLPAEVEDQVDEHLGRSHIRDGSIGADSTCISGHIVTTTACGTVRVLSLAKLTCVAELSAGPSEKYLCATYCSGIERLCACTDKGKLQFFDLKTVSDKQVSSSGPDQGEGAETNSEGSACKRAKMDEDAADHPGSDLLTNQPLTAENLTQLHEIIQFENLMPRFTAVVPPCWSEIQQEQQQRRHPQHLQQQGESTQHTRTWKLTSDAGQTWDEHLFEILLPKPCTVGHVDVKFTLYPRCTQQPNVEVTLLKQNISSIFCPPSGSGTSDFNLQSTAASGAASGSRKAAVVGGASDVRSTSGVVDPRFLEAHNAEVLCGPVMLHNCLDLTGSGGLITLSSPHLFNCKLRSLLLHVKGFENSPLSEPVLISKDQTDSDRSAVAHMDKVLKSKKKTLSTIYKNIHAESKHKNIKGLFDSVAQAGSEKSSVSEKQKLSDLKGCDWFQELSITVRVFKKTNVHSEKLHRSSMIQDTGFHKRLIKLLVTSTAETILGVSMEHMQNMALDILIWILAVQMNDPEKKGDDRALLESVQLDLKGMVKSCFILGSRTTAHKLSRLLALCMECSKLTSDPLVAPAFSQALVNALLECFSLLPLCNSSGAMCWFFTLLNRVKMIDMELVAQKSCELLLDVSRQYSIRTHDLHALLKTRYGLYGNPFEEELFDMDIGNLTKPSTQSGSTTPTTIFTNVIKTASSSASGGVSTTGNKEQPDLFDLLLSPPEKASKNLLNCLRNDIFGLLEVEPLHFRCHATSDGTRMERMDAAPSTSGPAPVASAFNTTTANLIPLQASTFVDETVSPILGGDLTSILTQPAAPKIPQLDEFLLKKKNLMSHSSKIYGAKMLQFQSYSQQQHQSQTLPKQSINTQQQQQQQQPQQPQKTVPEKQLAFPQIQGLLQAPPPQVLVIERMHSGARRFVTLDFGKPIVLTDVIIPSSMDLASLSIDVWIEGEEIDGQRLVVASDIDHRTLVMNNIMPAPVCRYLKITTVGRYSGGTTRSRIPLGSFYGHTYILPWEWPNTNVGNILRNQMSASTSAATTTIDGGCSSSDVNEIPSCEIGTQTSLVSQLTLFLSLLEDLQCRFSLARSRLESLLKVVGCSQSLSSHVQYHLKRNSSGKLSEEDAQIIQAYNECLQLQLQLNLAQRAIRRLQTSLGIGADAIHDSADAGTLLGQASTDKLRVILENLLDTLLTCTTGAAPVLQPPVALYSALNQNHSQTLFQHLCLHGTQRIQVSAGLLLVRVCGTQPWWGQFLGNILYDFFHSQYSQVFPQDRVFILLSALGQKSLTGPSALHILDSLLAILTSVLQPLLVTDGTRGTSHHVTNHLDLSLISWILLFLCRNMESSTLSASANTEEAEKGIKKDKEACSINNRWSFIESQWSQSPSAGFRGKSHRLTRRGGFMRKLIHYKQKTHDIDRFKKIYGSIDKKTQTAGKLFLKGMADQSRSSSDSFGRDDDMDTDQHILLSRETCLAVVRGLMSLLLSMDFTCHVDLFLVACKVLAKICVACRPPITLAEAMSQEQLEQLILLVVDTEFNHDSLTWGGPWAAHAITCLLQDILEGEKACPASPVDSEADASDIDESASYTSFLKREGSQLSTEQLRGSKKVRVVQVEQVMAILANRPEYRMLLQRDLMEGGLCLDKKEDPEALVGLFISDDDKFRRKKFLEVVVKHQNKNGGSSSPPSTPPNLPDFFMEVVGYPDLSISFGKALDDSFQMYDLPIPSVASGSGTSVDAPKISHPSFQAGSFKHLLNLKNKLMEHLSTTTVSSISHNLSTALDARLEFGLETLPEQRLK</sequence>
<feature type="non-terminal residue" evidence="5">
    <location>
        <position position="1"/>
    </location>
</feature>
<dbReference type="InterPro" id="IPR011047">
    <property type="entry name" value="Quinoprotein_ADH-like_sf"/>
</dbReference>
<dbReference type="Proteomes" id="UP000678393">
    <property type="component" value="Unassembled WGS sequence"/>
</dbReference>
<evidence type="ECO:0008006" key="7">
    <source>
        <dbReference type="Google" id="ProtNLM"/>
    </source>
</evidence>
<feature type="region of interest" description="Disordered" evidence="4">
    <location>
        <begin position="917"/>
        <end position="959"/>
    </location>
</feature>
<keyword evidence="2" id="KW-0862">Zinc</keyword>
<feature type="region of interest" description="Disordered" evidence="4">
    <location>
        <begin position="996"/>
        <end position="1018"/>
    </location>
</feature>
<keyword evidence="1" id="KW-0479">Metal-binding</keyword>
<dbReference type="Pfam" id="PF00653">
    <property type="entry name" value="BIR"/>
    <property type="match status" value="1"/>
</dbReference>
<dbReference type="CDD" id="cd00022">
    <property type="entry name" value="BIR"/>
    <property type="match status" value="1"/>
</dbReference>
<evidence type="ECO:0000256" key="3">
    <source>
        <dbReference type="PROSITE-ProRule" id="PRU00221"/>
    </source>
</evidence>
<organism evidence="5 6">
    <name type="scientific">Candidula unifasciata</name>
    <dbReference type="NCBI Taxonomy" id="100452"/>
    <lineage>
        <taxon>Eukaryota</taxon>
        <taxon>Metazoa</taxon>
        <taxon>Spiralia</taxon>
        <taxon>Lophotrochozoa</taxon>
        <taxon>Mollusca</taxon>
        <taxon>Gastropoda</taxon>
        <taxon>Heterobranchia</taxon>
        <taxon>Euthyneura</taxon>
        <taxon>Panpulmonata</taxon>
        <taxon>Eupulmonata</taxon>
        <taxon>Stylommatophora</taxon>
        <taxon>Helicina</taxon>
        <taxon>Helicoidea</taxon>
        <taxon>Geomitridae</taxon>
        <taxon>Candidula</taxon>
    </lineage>
</organism>
<dbReference type="FunFam" id="1.10.1170.10:FF:000001">
    <property type="entry name" value="baculoviral IAP repeat-containing protein 6 isoform X1"/>
    <property type="match status" value="1"/>
</dbReference>
<evidence type="ECO:0000313" key="5">
    <source>
        <dbReference type="EMBL" id="CAG5136732.1"/>
    </source>
</evidence>
<accession>A0A8S4AAC4</accession>
<reference evidence="5" key="1">
    <citation type="submission" date="2021-04" db="EMBL/GenBank/DDBJ databases">
        <authorList>
            <consortium name="Molecular Ecology Group"/>
        </authorList>
    </citation>
    <scope>NUCLEOTIDE SEQUENCE</scope>
</reference>
<dbReference type="EMBL" id="CAJHNH020008565">
    <property type="protein sequence ID" value="CAG5136732.1"/>
    <property type="molecule type" value="Genomic_DNA"/>
</dbReference>